<evidence type="ECO:0000313" key="3">
    <source>
        <dbReference type="Proteomes" id="UP000238479"/>
    </source>
</evidence>
<dbReference type="AlphaFoldDB" id="A0A2P6QWA1"/>
<accession>A0A2P6QWA1</accession>
<reference evidence="2 3" key="1">
    <citation type="journal article" date="2018" name="Nat. Genet.">
        <title>The Rosa genome provides new insights in the design of modern roses.</title>
        <authorList>
            <person name="Bendahmane M."/>
        </authorList>
    </citation>
    <scope>NUCLEOTIDE SEQUENCE [LARGE SCALE GENOMIC DNA]</scope>
    <source>
        <strain evidence="3">cv. Old Blush</strain>
    </source>
</reference>
<dbReference type="EMBL" id="PDCK01000042">
    <property type="protein sequence ID" value="PRQ38434.1"/>
    <property type="molecule type" value="Genomic_DNA"/>
</dbReference>
<evidence type="ECO:0000256" key="1">
    <source>
        <dbReference type="SAM" id="SignalP"/>
    </source>
</evidence>
<keyword evidence="1" id="KW-0732">Signal</keyword>
<keyword evidence="3" id="KW-1185">Reference proteome</keyword>
<feature type="signal peptide" evidence="1">
    <location>
        <begin position="1"/>
        <end position="16"/>
    </location>
</feature>
<comment type="caution">
    <text evidence="2">The sequence shown here is derived from an EMBL/GenBank/DDBJ whole genome shotgun (WGS) entry which is preliminary data.</text>
</comment>
<feature type="chain" id="PRO_5015156193" evidence="1">
    <location>
        <begin position="17"/>
        <end position="50"/>
    </location>
</feature>
<evidence type="ECO:0000313" key="2">
    <source>
        <dbReference type="EMBL" id="PRQ38434.1"/>
    </source>
</evidence>
<dbReference type="Gramene" id="PRQ38434">
    <property type="protein sequence ID" value="PRQ38434"/>
    <property type="gene ID" value="RchiOBHm_Chr4g0413881"/>
</dbReference>
<dbReference type="Proteomes" id="UP000238479">
    <property type="component" value="Chromosome 4"/>
</dbReference>
<protein>
    <submittedName>
        <fullName evidence="2">Uncharacterized protein</fullName>
    </submittedName>
</protein>
<organism evidence="2 3">
    <name type="scientific">Rosa chinensis</name>
    <name type="common">China rose</name>
    <dbReference type="NCBI Taxonomy" id="74649"/>
    <lineage>
        <taxon>Eukaryota</taxon>
        <taxon>Viridiplantae</taxon>
        <taxon>Streptophyta</taxon>
        <taxon>Embryophyta</taxon>
        <taxon>Tracheophyta</taxon>
        <taxon>Spermatophyta</taxon>
        <taxon>Magnoliopsida</taxon>
        <taxon>eudicotyledons</taxon>
        <taxon>Gunneridae</taxon>
        <taxon>Pentapetalae</taxon>
        <taxon>rosids</taxon>
        <taxon>fabids</taxon>
        <taxon>Rosales</taxon>
        <taxon>Rosaceae</taxon>
        <taxon>Rosoideae</taxon>
        <taxon>Rosoideae incertae sedis</taxon>
        <taxon>Rosa</taxon>
    </lineage>
</organism>
<gene>
    <name evidence="2" type="ORF">RchiOBHm_Chr4g0413881</name>
</gene>
<name>A0A2P6QWA1_ROSCH</name>
<proteinExistence type="predicted"/>
<sequence length="50" mass="5880">MMVMPYLILLFFKVLSELFNTSPSHVQTLLLLLIKYVNFYINLLPHIGLQ</sequence>